<evidence type="ECO:0000313" key="4">
    <source>
        <dbReference type="EMBL" id="HAR53950.1"/>
    </source>
</evidence>
<dbReference type="CDD" id="cd24008">
    <property type="entry name" value="ASKHA_NBD_GLK"/>
    <property type="match status" value="1"/>
</dbReference>
<keyword evidence="2 4" id="KW-0418">Kinase</keyword>
<accession>A0A348WHD8</accession>
<protein>
    <submittedName>
        <fullName evidence="4">Glucokinase</fullName>
    </submittedName>
</protein>
<comment type="similarity">
    <text evidence="3">Belongs to the bacterial glucokinase family.</text>
</comment>
<dbReference type="PANTHER" id="PTHR47690">
    <property type="entry name" value="GLUCOKINASE"/>
    <property type="match status" value="1"/>
</dbReference>
<comment type="caution">
    <text evidence="4">The sequence shown here is derived from an EMBL/GenBank/DDBJ whole genome shotgun (WGS) entry which is preliminary data.</text>
</comment>
<evidence type="ECO:0000313" key="5">
    <source>
        <dbReference type="Proteomes" id="UP000264719"/>
    </source>
</evidence>
<dbReference type="GO" id="GO:0005829">
    <property type="term" value="C:cytosol"/>
    <property type="evidence" value="ECO:0007669"/>
    <property type="project" value="TreeGrafter"/>
</dbReference>
<dbReference type="EMBL" id="DMVW01000181">
    <property type="protein sequence ID" value="HAR53950.1"/>
    <property type="molecule type" value="Genomic_DNA"/>
</dbReference>
<dbReference type="Pfam" id="PF02685">
    <property type="entry name" value="Glucokinase"/>
    <property type="match status" value="1"/>
</dbReference>
<dbReference type="AlphaFoldDB" id="A0A348WHD8"/>
<dbReference type="GO" id="GO:0004340">
    <property type="term" value="F:glucokinase activity"/>
    <property type="evidence" value="ECO:0007669"/>
    <property type="project" value="InterPro"/>
</dbReference>
<dbReference type="GO" id="GO:0005524">
    <property type="term" value="F:ATP binding"/>
    <property type="evidence" value="ECO:0007669"/>
    <property type="project" value="InterPro"/>
</dbReference>
<dbReference type="InterPro" id="IPR043129">
    <property type="entry name" value="ATPase_NBD"/>
</dbReference>
<dbReference type="RefSeq" id="WP_339853472.1">
    <property type="nucleotide sequence ID" value="NZ_CAXAXR010000005.1"/>
</dbReference>
<sequence length="304" mass="31969">MTETWLVADVGGTNSRLGLATHDGLLAGSSASFANDAYPEFDRLVAEYLAGQGAKITALCAGVAGPVRAGRAQLTNRDWQIDAGRLAQTTGATRVTLINDLQAQGYALDDLDAARLTPIWQAAPPPPRATRMVLGLGTGCNIAVTHDLGSHLFVPPAEAGHSRLPHLADLAPAMARLEMDHLPVEAFLSGPGLSRLHKALHDEDASPAEILTGHSPAQRDTRAAATALLGQVLGSFATIHLPMGGIFLIGGLARALLPRLDTTTLRANFTQKGPYRAILEDIPLSLITDDDAALRGCARLLRQG</sequence>
<evidence type="ECO:0000256" key="3">
    <source>
        <dbReference type="RuleBase" id="RU004046"/>
    </source>
</evidence>
<dbReference type="Gene3D" id="3.40.367.20">
    <property type="match status" value="1"/>
</dbReference>
<dbReference type="GO" id="GO:0005536">
    <property type="term" value="F:D-glucose binding"/>
    <property type="evidence" value="ECO:0007669"/>
    <property type="project" value="InterPro"/>
</dbReference>
<dbReference type="InterPro" id="IPR050201">
    <property type="entry name" value="Bacterial_glucokinase"/>
</dbReference>
<dbReference type="SUPFAM" id="SSF53067">
    <property type="entry name" value="Actin-like ATPase domain"/>
    <property type="match status" value="1"/>
</dbReference>
<evidence type="ECO:0000256" key="1">
    <source>
        <dbReference type="ARBA" id="ARBA00022679"/>
    </source>
</evidence>
<keyword evidence="1" id="KW-0808">Transferase</keyword>
<dbReference type="PANTHER" id="PTHR47690:SF1">
    <property type="entry name" value="GLUCOKINASE"/>
    <property type="match status" value="1"/>
</dbReference>
<name>A0A348WHD8_9RHOB</name>
<dbReference type="GO" id="GO:0006096">
    <property type="term" value="P:glycolytic process"/>
    <property type="evidence" value="ECO:0007669"/>
    <property type="project" value="InterPro"/>
</dbReference>
<gene>
    <name evidence="4" type="ORF">DCS45_19030</name>
</gene>
<evidence type="ECO:0000256" key="2">
    <source>
        <dbReference type="ARBA" id="ARBA00022777"/>
    </source>
</evidence>
<organism evidence="4 5">
    <name type="scientific">Roseovarius nubinhibens</name>
    <dbReference type="NCBI Taxonomy" id="314263"/>
    <lineage>
        <taxon>Bacteria</taxon>
        <taxon>Pseudomonadati</taxon>
        <taxon>Pseudomonadota</taxon>
        <taxon>Alphaproteobacteria</taxon>
        <taxon>Rhodobacterales</taxon>
        <taxon>Roseobacteraceae</taxon>
        <taxon>Roseovarius</taxon>
    </lineage>
</organism>
<dbReference type="Gene3D" id="3.30.420.40">
    <property type="match status" value="1"/>
</dbReference>
<reference evidence="4 5" key="1">
    <citation type="journal article" date="2018" name="Nat. Biotechnol.">
        <title>A standardized bacterial taxonomy based on genome phylogeny substantially revises the tree of life.</title>
        <authorList>
            <person name="Parks D.H."/>
            <person name="Chuvochina M."/>
            <person name="Waite D.W."/>
            <person name="Rinke C."/>
            <person name="Skarshewski A."/>
            <person name="Chaumeil P.A."/>
            <person name="Hugenholtz P."/>
        </authorList>
    </citation>
    <scope>NUCLEOTIDE SEQUENCE [LARGE SCALE GENOMIC DNA]</scope>
    <source>
        <strain evidence="4">UBA9169</strain>
    </source>
</reference>
<dbReference type="Proteomes" id="UP000264719">
    <property type="component" value="Unassembled WGS sequence"/>
</dbReference>
<proteinExistence type="inferred from homology"/>
<dbReference type="InterPro" id="IPR003836">
    <property type="entry name" value="Glucokinase"/>
</dbReference>